<dbReference type="Gramene" id="KGN44029">
    <property type="protein sequence ID" value="KGN44029"/>
    <property type="gene ID" value="Csa_7G113330"/>
</dbReference>
<protein>
    <submittedName>
        <fullName evidence="2">Uncharacterized protein</fullName>
    </submittedName>
</protein>
<reference evidence="2 3" key="2">
    <citation type="journal article" date="2009" name="PLoS ONE">
        <title>An integrated genetic and cytogenetic map of the cucumber genome.</title>
        <authorList>
            <person name="Ren Y."/>
            <person name="Zhang Z."/>
            <person name="Liu J."/>
            <person name="Staub J.E."/>
            <person name="Han Y."/>
            <person name="Cheng Z."/>
            <person name="Li X."/>
            <person name="Lu J."/>
            <person name="Miao H."/>
            <person name="Kang H."/>
            <person name="Xie B."/>
            <person name="Gu X."/>
            <person name="Wang X."/>
            <person name="Du Y."/>
            <person name="Jin W."/>
            <person name="Huang S."/>
        </authorList>
    </citation>
    <scope>NUCLEOTIDE SEQUENCE [LARGE SCALE GENOMIC DNA]</scope>
    <source>
        <strain evidence="3">cv. 9930</strain>
    </source>
</reference>
<dbReference type="Proteomes" id="UP000029981">
    <property type="component" value="Chromosome 7"/>
</dbReference>
<reference evidence="2 3" key="4">
    <citation type="journal article" date="2011" name="BMC Genomics">
        <title>RNA-Seq improves annotation of protein-coding genes in the cucumber genome.</title>
        <authorList>
            <person name="Li Z."/>
            <person name="Zhang Z."/>
            <person name="Yan P."/>
            <person name="Huang S."/>
            <person name="Fei Z."/>
            <person name="Lin K."/>
        </authorList>
    </citation>
    <scope>NUCLEOTIDE SEQUENCE [LARGE SCALE GENOMIC DNA]</scope>
    <source>
        <strain evidence="3">cv. 9930</strain>
    </source>
</reference>
<accession>A0A0A0K539</accession>
<name>A0A0A0K539_CUCSA</name>
<evidence type="ECO:0000313" key="2">
    <source>
        <dbReference type="EMBL" id="KGN44029.1"/>
    </source>
</evidence>
<keyword evidence="3" id="KW-1185">Reference proteome</keyword>
<organism evidence="2 3">
    <name type="scientific">Cucumis sativus</name>
    <name type="common">Cucumber</name>
    <dbReference type="NCBI Taxonomy" id="3659"/>
    <lineage>
        <taxon>Eukaryota</taxon>
        <taxon>Viridiplantae</taxon>
        <taxon>Streptophyta</taxon>
        <taxon>Embryophyta</taxon>
        <taxon>Tracheophyta</taxon>
        <taxon>Spermatophyta</taxon>
        <taxon>Magnoliopsida</taxon>
        <taxon>eudicotyledons</taxon>
        <taxon>Gunneridae</taxon>
        <taxon>Pentapetalae</taxon>
        <taxon>rosids</taxon>
        <taxon>fabids</taxon>
        <taxon>Cucurbitales</taxon>
        <taxon>Cucurbitaceae</taxon>
        <taxon>Benincaseae</taxon>
        <taxon>Cucumis</taxon>
    </lineage>
</organism>
<feature type="region of interest" description="Disordered" evidence="1">
    <location>
        <begin position="74"/>
        <end position="94"/>
    </location>
</feature>
<reference evidence="2 3" key="1">
    <citation type="journal article" date="2009" name="Nat. Genet.">
        <title>The genome of the cucumber, Cucumis sativus L.</title>
        <authorList>
            <person name="Huang S."/>
            <person name="Li R."/>
            <person name="Zhang Z."/>
            <person name="Li L."/>
            <person name="Gu X."/>
            <person name="Fan W."/>
            <person name="Lucas W.J."/>
            <person name="Wang X."/>
            <person name="Xie B."/>
            <person name="Ni P."/>
            <person name="Ren Y."/>
            <person name="Zhu H."/>
            <person name="Li J."/>
            <person name="Lin K."/>
            <person name="Jin W."/>
            <person name="Fei Z."/>
            <person name="Li G."/>
            <person name="Staub J."/>
            <person name="Kilian A."/>
            <person name="van der Vossen E.A."/>
            <person name="Wu Y."/>
            <person name="Guo J."/>
            <person name="He J."/>
            <person name="Jia Z."/>
            <person name="Ren Y."/>
            <person name="Tian G."/>
            <person name="Lu Y."/>
            <person name="Ruan J."/>
            <person name="Qian W."/>
            <person name="Wang M."/>
            <person name="Huang Q."/>
            <person name="Li B."/>
            <person name="Xuan Z."/>
            <person name="Cao J."/>
            <person name="Asan"/>
            <person name="Wu Z."/>
            <person name="Zhang J."/>
            <person name="Cai Q."/>
            <person name="Bai Y."/>
            <person name="Zhao B."/>
            <person name="Han Y."/>
            <person name="Li Y."/>
            <person name="Li X."/>
            <person name="Wang S."/>
            <person name="Shi Q."/>
            <person name="Liu S."/>
            <person name="Cho W.K."/>
            <person name="Kim J.Y."/>
            <person name="Xu Y."/>
            <person name="Heller-Uszynska K."/>
            <person name="Miao H."/>
            <person name="Cheng Z."/>
            <person name="Zhang S."/>
            <person name="Wu J."/>
            <person name="Yang Y."/>
            <person name="Kang H."/>
            <person name="Li M."/>
            <person name="Liang H."/>
            <person name="Ren X."/>
            <person name="Shi Z."/>
            <person name="Wen M."/>
            <person name="Jian M."/>
            <person name="Yang H."/>
            <person name="Zhang G."/>
            <person name="Yang Z."/>
            <person name="Chen R."/>
            <person name="Liu S."/>
            <person name="Li J."/>
            <person name="Ma L."/>
            <person name="Liu H."/>
            <person name="Zhou Y."/>
            <person name="Zhao J."/>
            <person name="Fang X."/>
            <person name="Li G."/>
            <person name="Fang L."/>
            <person name="Li Y."/>
            <person name="Liu D."/>
            <person name="Zheng H."/>
            <person name="Zhang Y."/>
            <person name="Qin N."/>
            <person name="Li Z."/>
            <person name="Yang G."/>
            <person name="Yang S."/>
            <person name="Bolund L."/>
            <person name="Kristiansen K."/>
            <person name="Zheng H."/>
            <person name="Li S."/>
            <person name="Zhang X."/>
            <person name="Yang H."/>
            <person name="Wang J."/>
            <person name="Sun R."/>
            <person name="Zhang B."/>
            <person name="Jiang S."/>
            <person name="Wang J."/>
            <person name="Du Y."/>
            <person name="Li S."/>
        </authorList>
    </citation>
    <scope>NUCLEOTIDE SEQUENCE [LARGE SCALE GENOMIC DNA]</scope>
    <source>
        <strain evidence="3">cv. 9930</strain>
    </source>
</reference>
<gene>
    <name evidence="2" type="ORF">Csa_7G113330</name>
</gene>
<dbReference type="EMBL" id="CM002928">
    <property type="protein sequence ID" value="KGN44029.1"/>
    <property type="molecule type" value="Genomic_DNA"/>
</dbReference>
<sequence>MEDEKTILPDTATANTLSQKYNTVQAPKFKNTISSQAVDPTKAFNKVTPSFWYAYGEEEEPAANSPKSTIVYSNSFSFPPSPQIHPTTSSENKK</sequence>
<proteinExistence type="predicted"/>
<evidence type="ECO:0000256" key="1">
    <source>
        <dbReference type="SAM" id="MobiDB-lite"/>
    </source>
</evidence>
<dbReference type="AlphaFoldDB" id="A0A0A0K539"/>
<reference evidence="2 3" key="3">
    <citation type="journal article" date="2010" name="BMC Genomics">
        <title>Transcriptome sequencing and comparative analysis of cucumber flowers with different sex types.</title>
        <authorList>
            <person name="Guo S."/>
            <person name="Zheng Y."/>
            <person name="Joung J.G."/>
            <person name="Liu S."/>
            <person name="Zhang Z."/>
            <person name="Crasta O.R."/>
            <person name="Sobral B.W."/>
            <person name="Xu Y."/>
            <person name="Huang S."/>
            <person name="Fei Z."/>
        </authorList>
    </citation>
    <scope>NUCLEOTIDE SEQUENCE [LARGE SCALE GENOMIC DNA]</scope>
    <source>
        <strain evidence="3">cv. 9930</strain>
    </source>
</reference>
<evidence type="ECO:0000313" key="3">
    <source>
        <dbReference type="Proteomes" id="UP000029981"/>
    </source>
</evidence>